<sequence length="54" mass="6198">MANVSYSKVNFQDFCSRRTSTESHKESLRVNVLFEYIQKMLSCDTVVVAETCDS</sequence>
<keyword evidence="1" id="KW-0670">Pyruvate</keyword>
<name>A0A2U1NJH5_ARTAN</name>
<dbReference type="EMBL" id="PKPP01002704">
    <property type="protein sequence ID" value="PWA73655.1"/>
    <property type="molecule type" value="Genomic_DNA"/>
</dbReference>
<organism evidence="1 2">
    <name type="scientific">Artemisia annua</name>
    <name type="common">Sweet wormwood</name>
    <dbReference type="NCBI Taxonomy" id="35608"/>
    <lineage>
        <taxon>Eukaryota</taxon>
        <taxon>Viridiplantae</taxon>
        <taxon>Streptophyta</taxon>
        <taxon>Embryophyta</taxon>
        <taxon>Tracheophyta</taxon>
        <taxon>Spermatophyta</taxon>
        <taxon>Magnoliopsida</taxon>
        <taxon>eudicotyledons</taxon>
        <taxon>Gunneridae</taxon>
        <taxon>Pentapetalae</taxon>
        <taxon>asterids</taxon>
        <taxon>campanulids</taxon>
        <taxon>Asterales</taxon>
        <taxon>Asteraceae</taxon>
        <taxon>Asteroideae</taxon>
        <taxon>Anthemideae</taxon>
        <taxon>Artemisiinae</taxon>
        <taxon>Artemisia</taxon>
    </lineage>
</organism>
<proteinExistence type="predicted"/>
<evidence type="ECO:0000313" key="1">
    <source>
        <dbReference type="EMBL" id="PWA73655.1"/>
    </source>
</evidence>
<reference evidence="1 2" key="1">
    <citation type="journal article" date="2018" name="Mol. Plant">
        <title>The genome of Artemisia annua provides insight into the evolution of Asteraceae family and artemisinin biosynthesis.</title>
        <authorList>
            <person name="Shen Q."/>
            <person name="Zhang L."/>
            <person name="Liao Z."/>
            <person name="Wang S."/>
            <person name="Yan T."/>
            <person name="Shi P."/>
            <person name="Liu M."/>
            <person name="Fu X."/>
            <person name="Pan Q."/>
            <person name="Wang Y."/>
            <person name="Lv Z."/>
            <person name="Lu X."/>
            <person name="Zhang F."/>
            <person name="Jiang W."/>
            <person name="Ma Y."/>
            <person name="Chen M."/>
            <person name="Hao X."/>
            <person name="Li L."/>
            <person name="Tang Y."/>
            <person name="Lv G."/>
            <person name="Zhou Y."/>
            <person name="Sun X."/>
            <person name="Brodelius P.E."/>
            <person name="Rose J.K.C."/>
            <person name="Tang K."/>
        </authorList>
    </citation>
    <scope>NUCLEOTIDE SEQUENCE [LARGE SCALE GENOMIC DNA]</scope>
    <source>
        <strain evidence="2">cv. Huhao1</strain>
        <tissue evidence="1">Leaf</tissue>
    </source>
</reference>
<gene>
    <name evidence="1" type="ORF">CTI12_AA259650</name>
</gene>
<dbReference type="AlphaFoldDB" id="A0A2U1NJH5"/>
<accession>A0A2U1NJH5</accession>
<evidence type="ECO:0000313" key="2">
    <source>
        <dbReference type="Proteomes" id="UP000245207"/>
    </source>
</evidence>
<protein>
    <submittedName>
        <fullName evidence="1">Pyruvate decarboxylase</fullName>
    </submittedName>
</protein>
<comment type="caution">
    <text evidence="1">The sequence shown here is derived from an EMBL/GenBank/DDBJ whole genome shotgun (WGS) entry which is preliminary data.</text>
</comment>
<dbReference type="Proteomes" id="UP000245207">
    <property type="component" value="Unassembled WGS sequence"/>
</dbReference>
<keyword evidence="2" id="KW-1185">Reference proteome</keyword>